<dbReference type="PANTHER" id="PTHR13847">
    <property type="entry name" value="SARCOSINE DEHYDROGENASE-RELATED"/>
    <property type="match status" value="1"/>
</dbReference>
<evidence type="ECO:0000256" key="1">
    <source>
        <dbReference type="ARBA" id="ARBA00023002"/>
    </source>
</evidence>
<sequence>MSTNSIWHEVPPLLTAPLPPQTRQRIHTVVIGAGLTGLSAAYHLAQQREVVVLEAGEIGAGASTRSTGMLTPGIAQNLTDLIRRVGAKEAQHLYQQTLHAIQYVVTLLEREQIDCQLQLNGQLIVAQGKQGRHRLAAQAQAFAKLELPCQPLDTTGLWQRLRLREIPPGPAHLPAALYLPLAGSLHPGRLVHGLAGAVQIRGGKIYPHTPVVHIGNQRPASLSLANGSEVIADQVILATGGYTPQLGLLRGRILPVQLQALATEPLATETLAQLGWAGRECITDSRRLFNYFRLTADHRIVFGGSWPKYGQTQSALNPADLVSRLNHTFPADVALPVAMTWSGIIDYVLDTLPIITRLQTHPAVIYVGGWCGHGIALSIAAGAWVAHLSELGTWPANVPQFRQKPPLLPTEWARQLGFWAGIRLMSFLDNS</sequence>
<dbReference type="AlphaFoldDB" id="A0A090AIA2"/>
<reference evidence="3" key="1">
    <citation type="journal article" date="2014" name="ISME J.">
        <title>Ecophysiology of Thioploca ingrica as revealed by the complete genome sequence supplemented with proteomic evidence.</title>
        <authorList>
            <person name="Kojima H."/>
            <person name="Ogura Y."/>
            <person name="Yamamoto N."/>
            <person name="Togashi T."/>
            <person name="Mori H."/>
            <person name="Watanabe T."/>
            <person name="Nemoto F."/>
            <person name="Kurokawa K."/>
            <person name="Hayashi T."/>
            <person name="Fukui M."/>
        </authorList>
    </citation>
    <scope>NUCLEOTIDE SEQUENCE [LARGE SCALE GENOMIC DNA]</scope>
</reference>
<dbReference type="SUPFAM" id="SSF51971">
    <property type="entry name" value="Nucleotide-binding domain"/>
    <property type="match status" value="1"/>
</dbReference>
<dbReference type="Proteomes" id="UP000031623">
    <property type="component" value="Chromosome"/>
</dbReference>
<evidence type="ECO:0000259" key="2">
    <source>
        <dbReference type="Pfam" id="PF01266"/>
    </source>
</evidence>
<organism evidence="3 4">
    <name type="scientific">Thioploca ingrica</name>
    <dbReference type="NCBI Taxonomy" id="40754"/>
    <lineage>
        <taxon>Bacteria</taxon>
        <taxon>Pseudomonadati</taxon>
        <taxon>Pseudomonadota</taxon>
        <taxon>Gammaproteobacteria</taxon>
        <taxon>Thiotrichales</taxon>
        <taxon>Thiotrichaceae</taxon>
        <taxon>Thioploca</taxon>
    </lineage>
</organism>
<dbReference type="PANTHER" id="PTHR13847:SF281">
    <property type="entry name" value="FAD DEPENDENT OXIDOREDUCTASE DOMAIN-CONTAINING PROTEIN"/>
    <property type="match status" value="1"/>
</dbReference>
<name>A0A090AIA2_9GAMM</name>
<keyword evidence="4" id="KW-1185">Reference proteome</keyword>
<dbReference type="HOGENOM" id="CLU_007884_3_0_6"/>
<evidence type="ECO:0000313" key="3">
    <source>
        <dbReference type="EMBL" id="BAP54530.1"/>
    </source>
</evidence>
<dbReference type="GO" id="GO:0005737">
    <property type="term" value="C:cytoplasm"/>
    <property type="evidence" value="ECO:0007669"/>
    <property type="project" value="TreeGrafter"/>
</dbReference>
<dbReference type="EMBL" id="AP014633">
    <property type="protein sequence ID" value="BAP54530.1"/>
    <property type="molecule type" value="Genomic_DNA"/>
</dbReference>
<dbReference type="InterPro" id="IPR036188">
    <property type="entry name" value="FAD/NAD-bd_sf"/>
</dbReference>
<dbReference type="Gene3D" id="3.30.9.10">
    <property type="entry name" value="D-Amino Acid Oxidase, subunit A, domain 2"/>
    <property type="match status" value="1"/>
</dbReference>
<dbReference type="GO" id="GO:0016491">
    <property type="term" value="F:oxidoreductase activity"/>
    <property type="evidence" value="ECO:0007669"/>
    <property type="project" value="UniProtKB-KW"/>
</dbReference>
<proteinExistence type="predicted"/>
<dbReference type="InterPro" id="IPR006076">
    <property type="entry name" value="FAD-dep_OxRdtase"/>
</dbReference>
<protein>
    <submittedName>
        <fullName evidence="3">FAD dependent oxidoreductase</fullName>
    </submittedName>
</protein>
<dbReference type="KEGG" id="tig:THII_0233"/>
<evidence type="ECO:0000313" key="4">
    <source>
        <dbReference type="Proteomes" id="UP000031623"/>
    </source>
</evidence>
<dbReference type="Gene3D" id="3.50.50.60">
    <property type="entry name" value="FAD/NAD(P)-binding domain"/>
    <property type="match status" value="1"/>
</dbReference>
<keyword evidence="1" id="KW-0560">Oxidoreductase</keyword>
<accession>A0A090AIA2</accession>
<gene>
    <name evidence="3" type="ORF">THII_0233</name>
</gene>
<dbReference type="Pfam" id="PF01266">
    <property type="entry name" value="DAO"/>
    <property type="match status" value="1"/>
</dbReference>
<dbReference type="STRING" id="40754.THII_0233"/>
<feature type="domain" description="FAD dependent oxidoreductase" evidence="2">
    <location>
        <begin position="28"/>
        <end position="388"/>
    </location>
</feature>